<name>A0A9D7E446_9PROT</name>
<dbReference type="EMBL" id="JADJEV010000001">
    <property type="protein sequence ID" value="MBK6971947.1"/>
    <property type="molecule type" value="Genomic_DNA"/>
</dbReference>
<reference evidence="3" key="1">
    <citation type="submission" date="2020-10" db="EMBL/GenBank/DDBJ databases">
        <title>Connecting structure to function with the recovery of over 1000 high-quality activated sludge metagenome-assembled genomes encoding full-length rRNA genes using long-read sequencing.</title>
        <authorList>
            <person name="Singleton C.M."/>
            <person name="Petriglieri F."/>
            <person name="Kristensen J.M."/>
            <person name="Kirkegaard R.H."/>
            <person name="Michaelsen T.Y."/>
            <person name="Andersen M.H."/>
            <person name="Karst S.M."/>
            <person name="Dueholm M.S."/>
            <person name="Nielsen P.H."/>
            <person name="Albertsen M."/>
        </authorList>
    </citation>
    <scope>NUCLEOTIDE SEQUENCE</scope>
    <source>
        <strain evidence="3">Bjer_18-Q3-R1-45_BAT3C.347</strain>
    </source>
</reference>
<comment type="caution">
    <text evidence="3">The sequence shown here is derived from an EMBL/GenBank/DDBJ whole genome shotgun (WGS) entry which is preliminary data.</text>
</comment>
<evidence type="ECO:0000313" key="4">
    <source>
        <dbReference type="EMBL" id="MBK6974469.1"/>
    </source>
</evidence>
<protein>
    <submittedName>
        <fullName evidence="3">Uncharacterized protein</fullName>
    </submittedName>
</protein>
<gene>
    <name evidence="1" type="ORF">IPH26_02900</name>
    <name evidence="2" type="ORF">IPH26_10850</name>
    <name evidence="3" type="ORF">IPH26_10870</name>
    <name evidence="4" type="ORF">IPH26_16495</name>
</gene>
<evidence type="ECO:0000313" key="3">
    <source>
        <dbReference type="EMBL" id="MBK6973413.1"/>
    </source>
</evidence>
<evidence type="ECO:0000313" key="5">
    <source>
        <dbReference type="Proteomes" id="UP000807785"/>
    </source>
</evidence>
<dbReference type="Proteomes" id="UP000807785">
    <property type="component" value="Unassembled WGS sequence"/>
</dbReference>
<dbReference type="EMBL" id="JADJEV010000003">
    <property type="protein sequence ID" value="MBK6973410.1"/>
    <property type="molecule type" value="Genomic_DNA"/>
</dbReference>
<proteinExistence type="predicted"/>
<evidence type="ECO:0000313" key="1">
    <source>
        <dbReference type="EMBL" id="MBK6971947.1"/>
    </source>
</evidence>
<sequence length="53" mass="5867">MMQLSLSIVEDPIPDSSAWKQIGEEQQKVVIEVLARLIVQAALPQPSEVQAHD</sequence>
<dbReference type="EMBL" id="JADJEV010000003">
    <property type="protein sequence ID" value="MBK6973413.1"/>
    <property type="molecule type" value="Genomic_DNA"/>
</dbReference>
<dbReference type="EMBL" id="JADJEV010000004">
    <property type="protein sequence ID" value="MBK6974469.1"/>
    <property type="molecule type" value="Genomic_DNA"/>
</dbReference>
<dbReference type="AlphaFoldDB" id="A0A9D7E446"/>
<accession>A0A9D7E446</accession>
<organism evidence="3 5">
    <name type="scientific">Candidatus Methylophosphatis roskildensis</name>
    <dbReference type="NCBI Taxonomy" id="2899263"/>
    <lineage>
        <taxon>Bacteria</taxon>
        <taxon>Pseudomonadati</taxon>
        <taxon>Pseudomonadota</taxon>
        <taxon>Betaproteobacteria</taxon>
        <taxon>Nitrosomonadales</taxon>
        <taxon>Sterolibacteriaceae</taxon>
        <taxon>Candidatus Methylophosphatis</taxon>
    </lineage>
</organism>
<evidence type="ECO:0000313" key="2">
    <source>
        <dbReference type="EMBL" id="MBK6973410.1"/>
    </source>
</evidence>